<protein>
    <recommendedName>
        <fullName evidence="3">Mitochondrial import inner membrane translocase subunit TIM54</fullName>
    </recommendedName>
</protein>
<dbReference type="GO" id="GO:0005743">
    <property type="term" value="C:mitochondrial inner membrane"/>
    <property type="evidence" value="ECO:0007669"/>
    <property type="project" value="UniProtKB-SubCell"/>
</dbReference>
<evidence type="ECO:0000256" key="12">
    <source>
        <dbReference type="SAM" id="MobiDB-lite"/>
    </source>
</evidence>
<evidence type="ECO:0000256" key="5">
    <source>
        <dbReference type="ARBA" id="ARBA00022692"/>
    </source>
</evidence>
<dbReference type="AlphaFoldDB" id="A0A6A6QVK3"/>
<evidence type="ECO:0000256" key="9">
    <source>
        <dbReference type="ARBA" id="ARBA00023010"/>
    </source>
</evidence>
<evidence type="ECO:0000256" key="10">
    <source>
        <dbReference type="ARBA" id="ARBA00023128"/>
    </source>
</evidence>
<evidence type="ECO:0000256" key="7">
    <source>
        <dbReference type="ARBA" id="ARBA00022927"/>
    </source>
</evidence>
<feature type="region of interest" description="Disordered" evidence="12">
    <location>
        <begin position="1"/>
        <end position="30"/>
    </location>
</feature>
<keyword evidence="5" id="KW-0812">Transmembrane</keyword>
<dbReference type="Pfam" id="PF11711">
    <property type="entry name" value="Tim54"/>
    <property type="match status" value="1"/>
</dbReference>
<evidence type="ECO:0000313" key="13">
    <source>
        <dbReference type="EMBL" id="KAF2496199.1"/>
    </source>
</evidence>
<feature type="compositionally biased region" description="Low complexity" evidence="12">
    <location>
        <begin position="1"/>
        <end position="21"/>
    </location>
</feature>
<keyword evidence="11" id="KW-0472">Membrane</keyword>
<evidence type="ECO:0000256" key="2">
    <source>
        <dbReference type="ARBA" id="ARBA00006355"/>
    </source>
</evidence>
<evidence type="ECO:0000313" key="14">
    <source>
        <dbReference type="Proteomes" id="UP000799750"/>
    </source>
</evidence>
<dbReference type="GO" id="GO:0015031">
    <property type="term" value="P:protein transport"/>
    <property type="evidence" value="ECO:0007669"/>
    <property type="project" value="UniProtKB-KW"/>
</dbReference>
<feature type="compositionally biased region" description="Polar residues" evidence="12">
    <location>
        <begin position="389"/>
        <end position="407"/>
    </location>
</feature>
<sequence length="488" mass="54523">MADKIAAAAQAQPAGAAGAAPSKPPRPPNPFFKMMGLPTIRMKLPSRNWMIFLSITGSWTAALLYDRSQKKRIQRKWTKLVEHIAQESMDASSLPRKLTVFISAPPADGLMTARDHFQEYVKPILVAGAVDWDAVEGRMQGDVRAGLAEKIRRLRKRRGEASIEPLEDDLEEVLEQTRKRSGVKPYDGPAGDIVIGRNTWKEYIRGLHEGWLGPLDPPTTPLEDVREAAEIVESSTSRPKVPLAPEVAAEGAPTPEQPSPSEFVAETPSTPTDDASPTAPIPATTPEPEKPAEEKPEEKKPTKKKQPPPFNTTADYPSAVPSPICPSELPPTTTIQFPHLLGIRHTPVRMYRFLTRRYLADDVGRQTAAAVLAAYRPFEAPGESHHLTEGSTASNESEDSGSSQWEQQGVLKHEEKQWHKSVHEPSEEGKERVWMNDMVLDTRIAERMRKFELDMEQEERAKRIAAEKVEPWWKSTWAKMRAKDEDLD</sequence>
<accession>A0A6A6QVK3</accession>
<evidence type="ECO:0000256" key="4">
    <source>
        <dbReference type="ARBA" id="ARBA00022448"/>
    </source>
</evidence>
<comment type="similarity">
    <text evidence="2">Belongs to the TIM54 family.</text>
</comment>
<dbReference type="InterPro" id="IPR021056">
    <property type="entry name" value="Mt_import_IM_translocase_Tim54"/>
</dbReference>
<gene>
    <name evidence="13" type="ORF">BU16DRAFT_581596</name>
</gene>
<feature type="compositionally biased region" description="Basic and acidic residues" evidence="12">
    <location>
        <begin position="287"/>
        <end position="300"/>
    </location>
</feature>
<evidence type="ECO:0000256" key="8">
    <source>
        <dbReference type="ARBA" id="ARBA00022989"/>
    </source>
</evidence>
<comment type="subcellular location">
    <subcellularLocation>
        <location evidence="1">Mitochondrion inner membrane</location>
        <topology evidence="1">Single-pass membrane protein</topology>
    </subcellularLocation>
</comment>
<name>A0A6A6QVK3_9PEZI</name>
<keyword evidence="6" id="KW-0999">Mitochondrion inner membrane</keyword>
<feature type="region of interest" description="Disordered" evidence="12">
    <location>
        <begin position="381"/>
        <end position="429"/>
    </location>
</feature>
<feature type="region of interest" description="Disordered" evidence="12">
    <location>
        <begin position="248"/>
        <end position="327"/>
    </location>
</feature>
<keyword evidence="9" id="KW-0811">Translocation</keyword>
<keyword evidence="14" id="KW-1185">Reference proteome</keyword>
<evidence type="ECO:0000256" key="6">
    <source>
        <dbReference type="ARBA" id="ARBA00022792"/>
    </source>
</evidence>
<keyword evidence="4" id="KW-0813">Transport</keyword>
<organism evidence="13 14">
    <name type="scientific">Lophium mytilinum</name>
    <dbReference type="NCBI Taxonomy" id="390894"/>
    <lineage>
        <taxon>Eukaryota</taxon>
        <taxon>Fungi</taxon>
        <taxon>Dikarya</taxon>
        <taxon>Ascomycota</taxon>
        <taxon>Pezizomycotina</taxon>
        <taxon>Dothideomycetes</taxon>
        <taxon>Pleosporomycetidae</taxon>
        <taxon>Mytilinidiales</taxon>
        <taxon>Mytilinidiaceae</taxon>
        <taxon>Lophium</taxon>
    </lineage>
</organism>
<evidence type="ECO:0000256" key="11">
    <source>
        <dbReference type="ARBA" id="ARBA00023136"/>
    </source>
</evidence>
<proteinExistence type="inferred from homology"/>
<evidence type="ECO:0000256" key="3">
    <source>
        <dbReference type="ARBA" id="ARBA00020796"/>
    </source>
</evidence>
<dbReference type="OrthoDB" id="5598305at2759"/>
<keyword evidence="8" id="KW-1133">Transmembrane helix</keyword>
<keyword evidence="10" id="KW-0496">Mitochondrion</keyword>
<reference evidence="13" key="1">
    <citation type="journal article" date="2020" name="Stud. Mycol.">
        <title>101 Dothideomycetes genomes: a test case for predicting lifestyles and emergence of pathogens.</title>
        <authorList>
            <person name="Haridas S."/>
            <person name="Albert R."/>
            <person name="Binder M."/>
            <person name="Bloem J."/>
            <person name="Labutti K."/>
            <person name="Salamov A."/>
            <person name="Andreopoulos B."/>
            <person name="Baker S."/>
            <person name="Barry K."/>
            <person name="Bills G."/>
            <person name="Bluhm B."/>
            <person name="Cannon C."/>
            <person name="Castanera R."/>
            <person name="Culley D."/>
            <person name="Daum C."/>
            <person name="Ezra D."/>
            <person name="Gonzalez J."/>
            <person name="Henrissat B."/>
            <person name="Kuo A."/>
            <person name="Liang C."/>
            <person name="Lipzen A."/>
            <person name="Lutzoni F."/>
            <person name="Magnuson J."/>
            <person name="Mondo S."/>
            <person name="Nolan M."/>
            <person name="Ohm R."/>
            <person name="Pangilinan J."/>
            <person name="Park H.-J."/>
            <person name="Ramirez L."/>
            <person name="Alfaro M."/>
            <person name="Sun H."/>
            <person name="Tritt A."/>
            <person name="Yoshinaga Y."/>
            <person name="Zwiers L.-H."/>
            <person name="Turgeon B."/>
            <person name="Goodwin S."/>
            <person name="Spatafora J."/>
            <person name="Crous P."/>
            <person name="Grigoriev I."/>
        </authorList>
    </citation>
    <scope>NUCLEOTIDE SEQUENCE</scope>
    <source>
        <strain evidence="13">CBS 269.34</strain>
    </source>
</reference>
<keyword evidence="7" id="KW-0653">Protein transport</keyword>
<dbReference type="Proteomes" id="UP000799750">
    <property type="component" value="Unassembled WGS sequence"/>
</dbReference>
<dbReference type="EMBL" id="MU004188">
    <property type="protein sequence ID" value="KAF2496199.1"/>
    <property type="molecule type" value="Genomic_DNA"/>
</dbReference>
<feature type="compositionally biased region" description="Low complexity" evidence="12">
    <location>
        <begin position="266"/>
        <end position="278"/>
    </location>
</feature>
<evidence type="ECO:0000256" key="1">
    <source>
        <dbReference type="ARBA" id="ARBA00004434"/>
    </source>
</evidence>
<feature type="compositionally biased region" description="Basic and acidic residues" evidence="12">
    <location>
        <begin position="411"/>
        <end position="429"/>
    </location>
</feature>